<gene>
    <name evidence="2" type="ordered locus">CVAR_2310</name>
</gene>
<feature type="region of interest" description="Disordered" evidence="1">
    <location>
        <begin position="1"/>
        <end position="58"/>
    </location>
</feature>
<evidence type="ECO:0000313" key="3">
    <source>
        <dbReference type="Proteomes" id="UP000006659"/>
    </source>
</evidence>
<dbReference type="STRING" id="858619.CVAR_2310"/>
<accession>G0HGP8</accession>
<sequence length="58" mass="6516">MGTDHNRRDHNGNTDHRTLKVEQGPTGGRRITTDFGLDRNGYPVEPPAPRFDQGGEDR</sequence>
<proteinExistence type="predicted"/>
<protein>
    <submittedName>
        <fullName evidence="2">Uncharacterized protein</fullName>
    </submittedName>
</protein>
<dbReference type="AlphaFoldDB" id="G0HGP8"/>
<dbReference type="RefSeq" id="WP_014010810.1">
    <property type="nucleotide sequence ID" value="NC_015859.1"/>
</dbReference>
<evidence type="ECO:0000256" key="1">
    <source>
        <dbReference type="SAM" id="MobiDB-lite"/>
    </source>
</evidence>
<dbReference type="HOGENOM" id="CLU_2971784_0_0_11"/>
<organism evidence="2 3">
    <name type="scientific">Corynebacterium variabile (strain DSM 44702 / CIP 107183 / JCM 12073 / NCIMB 30131)</name>
    <name type="common">Corynebacterium mooreparkense</name>
    <dbReference type="NCBI Taxonomy" id="858619"/>
    <lineage>
        <taxon>Bacteria</taxon>
        <taxon>Bacillati</taxon>
        <taxon>Actinomycetota</taxon>
        <taxon>Actinomycetes</taxon>
        <taxon>Mycobacteriales</taxon>
        <taxon>Corynebacteriaceae</taxon>
        <taxon>Corynebacterium</taxon>
    </lineage>
</organism>
<reference evidence="2 3" key="1">
    <citation type="journal article" date="2011" name="BMC Genomics">
        <title>Complete genome sequence of Corynebacterium variabile DSM 44702 isolated from the surface of smear-ripened cheeses and insights into cheese ripening and flavor generation.</title>
        <authorList>
            <person name="Schroeder J."/>
            <person name="Maus I."/>
            <person name="Trost E."/>
            <person name="Tauch A."/>
        </authorList>
    </citation>
    <scope>NUCLEOTIDE SEQUENCE [LARGE SCALE GENOMIC DNA]</scope>
    <source>
        <strain evidence="3">DSM 44702 / JCM 12073 / NCIMB 30131</strain>
    </source>
</reference>
<feature type="compositionally biased region" description="Basic and acidic residues" evidence="1">
    <location>
        <begin position="1"/>
        <end position="20"/>
    </location>
</feature>
<name>G0HGP8_CORVD</name>
<evidence type="ECO:0000313" key="2">
    <source>
        <dbReference type="EMBL" id="AEK37655.1"/>
    </source>
</evidence>
<dbReference type="Proteomes" id="UP000006659">
    <property type="component" value="Chromosome"/>
</dbReference>
<dbReference type="KEGG" id="cva:CVAR_2310"/>
<dbReference type="EMBL" id="CP002917">
    <property type="protein sequence ID" value="AEK37655.1"/>
    <property type="molecule type" value="Genomic_DNA"/>
</dbReference>